<dbReference type="RefSeq" id="WP_015927361.1">
    <property type="nucleotide sequence ID" value="NC_011894.1"/>
</dbReference>
<evidence type="ECO:0000256" key="1">
    <source>
        <dbReference type="SAM" id="SignalP"/>
    </source>
</evidence>
<proteinExistence type="predicted"/>
<dbReference type="HOGENOM" id="CLU_2508904_0_0_5"/>
<protein>
    <submittedName>
        <fullName evidence="2">Uncharacterized protein</fullName>
    </submittedName>
</protein>
<keyword evidence="3" id="KW-1185">Reference proteome</keyword>
<sequence length="85" mass="8663">MFRKLPLAALSLACVAAFSVSAFSAPAPGAVFCVSDAHNSFCASATRDGGISLTPYDHKAVGTVAVYLVPAPVPMPDPDAQKPSN</sequence>
<reference evidence="2 3" key="1">
    <citation type="submission" date="2009-01" db="EMBL/GenBank/DDBJ databases">
        <title>Complete sequence of chromosome of Methylobacterium nodulans ORS 2060.</title>
        <authorList>
            <consortium name="US DOE Joint Genome Institute"/>
            <person name="Lucas S."/>
            <person name="Copeland A."/>
            <person name="Lapidus A."/>
            <person name="Glavina del Rio T."/>
            <person name="Dalin E."/>
            <person name="Tice H."/>
            <person name="Bruce D."/>
            <person name="Goodwin L."/>
            <person name="Pitluck S."/>
            <person name="Sims D."/>
            <person name="Brettin T."/>
            <person name="Detter J.C."/>
            <person name="Han C."/>
            <person name="Larimer F."/>
            <person name="Land M."/>
            <person name="Hauser L."/>
            <person name="Kyrpides N."/>
            <person name="Ivanova N."/>
            <person name="Marx C.J."/>
            <person name="Richardson P."/>
        </authorList>
    </citation>
    <scope>NUCLEOTIDE SEQUENCE [LARGE SCALE GENOMIC DNA]</scope>
    <source>
        <strain evidence="3">LMG 21967 / CNCM I-2342 / ORS 2060</strain>
    </source>
</reference>
<feature type="signal peptide" evidence="1">
    <location>
        <begin position="1"/>
        <end position="24"/>
    </location>
</feature>
<name>B8IDT0_METNO</name>
<gene>
    <name evidence="2" type="ordered locus">Mnod_0616</name>
</gene>
<feature type="chain" id="PRO_5002874305" evidence="1">
    <location>
        <begin position="25"/>
        <end position="85"/>
    </location>
</feature>
<evidence type="ECO:0000313" key="3">
    <source>
        <dbReference type="Proteomes" id="UP000008207"/>
    </source>
</evidence>
<accession>B8IDT0</accession>
<dbReference type="AlphaFoldDB" id="B8IDT0"/>
<dbReference type="STRING" id="460265.Mnod_0616"/>
<dbReference type="Proteomes" id="UP000008207">
    <property type="component" value="Chromosome"/>
</dbReference>
<organism evidence="2 3">
    <name type="scientific">Methylobacterium nodulans (strain LMG 21967 / CNCM I-2342 / ORS 2060)</name>
    <dbReference type="NCBI Taxonomy" id="460265"/>
    <lineage>
        <taxon>Bacteria</taxon>
        <taxon>Pseudomonadati</taxon>
        <taxon>Pseudomonadota</taxon>
        <taxon>Alphaproteobacteria</taxon>
        <taxon>Hyphomicrobiales</taxon>
        <taxon>Methylobacteriaceae</taxon>
        <taxon>Methylobacterium</taxon>
    </lineage>
</organism>
<keyword evidence="1" id="KW-0732">Signal</keyword>
<evidence type="ECO:0000313" key="2">
    <source>
        <dbReference type="EMBL" id="ACL55652.1"/>
    </source>
</evidence>
<dbReference type="KEGG" id="mno:Mnod_0616"/>
<dbReference type="EMBL" id="CP001349">
    <property type="protein sequence ID" value="ACL55652.1"/>
    <property type="molecule type" value="Genomic_DNA"/>
</dbReference>